<dbReference type="STRING" id="699431.SY89_03406"/>
<feature type="domain" description="PKD" evidence="7">
    <location>
        <begin position="406"/>
        <end position="491"/>
    </location>
</feature>
<keyword evidence="2" id="KW-0812">Transmembrane</keyword>
<dbReference type="InterPro" id="IPR013783">
    <property type="entry name" value="Ig-like_fold"/>
</dbReference>
<evidence type="ECO:0000256" key="3">
    <source>
        <dbReference type="ARBA" id="ARBA00022737"/>
    </source>
</evidence>
<dbReference type="AlphaFoldDB" id="A0A0P7GUL2"/>
<dbReference type="PANTHER" id="PTHR46730:SF1">
    <property type="entry name" value="PLAT DOMAIN-CONTAINING PROTEIN"/>
    <property type="match status" value="1"/>
</dbReference>
<organism evidence="8 9">
    <name type="scientific">Halolamina pelagica</name>
    <dbReference type="NCBI Taxonomy" id="699431"/>
    <lineage>
        <taxon>Archaea</taxon>
        <taxon>Methanobacteriati</taxon>
        <taxon>Methanobacteriota</taxon>
        <taxon>Stenosarchaea group</taxon>
        <taxon>Halobacteria</taxon>
        <taxon>Halobacteriales</taxon>
        <taxon>Haloferacaceae</taxon>
    </lineage>
</organism>
<dbReference type="Pfam" id="PF00801">
    <property type="entry name" value="PKD"/>
    <property type="match status" value="1"/>
</dbReference>
<name>A0A0P7GUL2_9EURY</name>
<dbReference type="Gene3D" id="2.60.40.10">
    <property type="entry name" value="Immunoglobulins"/>
    <property type="match status" value="5"/>
</dbReference>
<feature type="compositionally biased region" description="Low complexity" evidence="6">
    <location>
        <begin position="508"/>
        <end position="550"/>
    </location>
</feature>
<comment type="caution">
    <text evidence="8">The sequence shown here is derived from an EMBL/GenBank/DDBJ whole genome shotgun (WGS) entry which is preliminary data.</text>
</comment>
<gene>
    <name evidence="8" type="ORF">SY89_03406</name>
</gene>
<comment type="subcellular location">
    <subcellularLocation>
        <location evidence="1">Membrane</location>
        <topology evidence="1">Multi-pass membrane protein</topology>
    </subcellularLocation>
</comment>
<feature type="compositionally biased region" description="Low complexity" evidence="6">
    <location>
        <begin position="574"/>
        <end position="585"/>
    </location>
</feature>
<feature type="compositionally biased region" description="Basic residues" evidence="6">
    <location>
        <begin position="632"/>
        <end position="652"/>
    </location>
</feature>
<evidence type="ECO:0000256" key="2">
    <source>
        <dbReference type="ARBA" id="ARBA00022692"/>
    </source>
</evidence>
<feature type="domain" description="PKD" evidence="7">
    <location>
        <begin position="34"/>
        <end position="93"/>
    </location>
</feature>
<keyword evidence="5" id="KW-0472">Membrane</keyword>
<dbReference type="EMBL" id="LGUC01000002">
    <property type="protein sequence ID" value="KPN29172.1"/>
    <property type="molecule type" value="Genomic_DNA"/>
</dbReference>
<feature type="compositionally biased region" description="Gly residues" evidence="6">
    <location>
        <begin position="491"/>
        <end position="507"/>
    </location>
</feature>
<reference evidence="9" key="1">
    <citation type="submission" date="2013-11" db="EMBL/GenBank/DDBJ databases">
        <authorList>
            <person name="Hoang H.T."/>
            <person name="Killian M.L."/>
            <person name="Madson D.M."/>
            <person name="Arruda P.H.E."/>
            <person name="Sun D."/>
            <person name="Schwartz K.J."/>
            <person name="Yoon K."/>
        </authorList>
    </citation>
    <scope>NUCLEOTIDE SEQUENCE [LARGE SCALE GENOMIC DNA]</scope>
    <source>
        <strain evidence="9">CDK2</strain>
    </source>
</reference>
<feature type="domain" description="PKD" evidence="7">
    <location>
        <begin position="214"/>
        <end position="300"/>
    </location>
</feature>
<keyword evidence="3" id="KW-0677">Repeat</keyword>
<feature type="compositionally biased region" description="Basic residues" evidence="6">
    <location>
        <begin position="595"/>
        <end position="623"/>
    </location>
</feature>
<dbReference type="SMART" id="SM00089">
    <property type="entry name" value="PKD"/>
    <property type="match status" value="5"/>
</dbReference>
<dbReference type="PANTHER" id="PTHR46730">
    <property type="entry name" value="POLYCYSTIN-1"/>
    <property type="match status" value="1"/>
</dbReference>
<feature type="domain" description="PKD" evidence="7">
    <location>
        <begin position="347"/>
        <end position="405"/>
    </location>
</feature>
<keyword evidence="4" id="KW-1133">Transmembrane helix</keyword>
<dbReference type="PROSITE" id="PS50093">
    <property type="entry name" value="PKD"/>
    <property type="match status" value="5"/>
</dbReference>
<evidence type="ECO:0000256" key="6">
    <source>
        <dbReference type="SAM" id="MobiDB-lite"/>
    </source>
</evidence>
<feature type="compositionally biased region" description="Pro residues" evidence="6">
    <location>
        <begin position="551"/>
        <end position="561"/>
    </location>
</feature>
<evidence type="ECO:0000256" key="4">
    <source>
        <dbReference type="ARBA" id="ARBA00022989"/>
    </source>
</evidence>
<feature type="domain" description="PKD" evidence="7">
    <location>
        <begin position="124"/>
        <end position="209"/>
    </location>
</feature>
<dbReference type="PATRIC" id="fig|699431.3.peg.3496"/>
<accession>A0A0P7GUL2</accession>
<sequence length="661" mass="67772">MNTSSGVEASVTVVDSAGLNDTASATFDILPNDPPNASLDGPANVTVGAPATFDASESTDDQGIETYRWDFDGDGTIDATTSEPVVDHTFETATAGIEASVTVVDSAGLNDTASVTLDVLPDNPPNASLDGPANVTVGAPATFDASESTDDQGIEMYRWDFDGDGTIDATTATPVVEHAYQSSGSVTVTVTVVDTANQTATASASVQVQPEATPPSAALSVPGEATVGQSVSLDAGNSTDDGTITAYRWDFDGDGEIDAETQVATIEHAYNESDEFQPAVTVVDDDNETDSLSASIAIQAADWSPNVTLDSPREVLADEPVTLNVSVSSDSADGDGGEGDAVEVEGYRWDFDGDGTIDAETEAPTIEHTFTAAGRVSVGVTVVAEDGQTATSSATIAVGDPAAATAEVGVDTSNPTAGEPVVFTASNATAATPIVSYDWTFGDGANATGATVDHVYTAAGEYEVTLTITTEGGVTANATTTVSVAAADGGSNDGGSNDGGGNDGGSNDGEATTVDLRTTATTAEPTVATIAAEPPGDRAVAPAAASRVPSSRPPNPNPIPNPISGQRTSPSELRSYSSVRRWSSRPAWRTTATPRARKPWSSKSRARSSRAGRSRLPRARTGRCRSATSSPRRGRRPWRSTRARRGRSRSGHGSRTSPLRP</sequence>
<dbReference type="CDD" id="cd00146">
    <property type="entry name" value="PKD"/>
    <property type="match status" value="5"/>
</dbReference>
<evidence type="ECO:0000256" key="1">
    <source>
        <dbReference type="ARBA" id="ARBA00004141"/>
    </source>
</evidence>
<dbReference type="Pfam" id="PF18911">
    <property type="entry name" value="PKD_4"/>
    <property type="match status" value="4"/>
</dbReference>
<dbReference type="OrthoDB" id="343265at2157"/>
<proteinExistence type="predicted"/>
<dbReference type="InterPro" id="IPR022409">
    <property type="entry name" value="PKD/Chitinase_dom"/>
</dbReference>
<protein>
    <submittedName>
        <fullName evidence="8">Polycystin cation channel protein</fullName>
    </submittedName>
</protein>
<evidence type="ECO:0000313" key="9">
    <source>
        <dbReference type="Proteomes" id="UP000050535"/>
    </source>
</evidence>
<keyword evidence="9" id="KW-1185">Reference proteome</keyword>
<dbReference type="GO" id="GO:0005261">
    <property type="term" value="F:monoatomic cation channel activity"/>
    <property type="evidence" value="ECO:0007669"/>
    <property type="project" value="TreeGrafter"/>
</dbReference>
<feature type="region of interest" description="Disordered" evidence="6">
    <location>
        <begin position="26"/>
        <end position="45"/>
    </location>
</feature>
<evidence type="ECO:0000256" key="5">
    <source>
        <dbReference type="ARBA" id="ARBA00023136"/>
    </source>
</evidence>
<dbReference type="SUPFAM" id="SSF49299">
    <property type="entry name" value="PKD domain"/>
    <property type="match status" value="5"/>
</dbReference>
<evidence type="ECO:0000259" key="7">
    <source>
        <dbReference type="PROSITE" id="PS50093"/>
    </source>
</evidence>
<dbReference type="GO" id="GO:0005886">
    <property type="term" value="C:plasma membrane"/>
    <property type="evidence" value="ECO:0007669"/>
    <property type="project" value="TreeGrafter"/>
</dbReference>
<dbReference type="InterPro" id="IPR035986">
    <property type="entry name" value="PKD_dom_sf"/>
</dbReference>
<feature type="region of interest" description="Disordered" evidence="6">
    <location>
        <begin position="487"/>
        <end position="661"/>
    </location>
</feature>
<dbReference type="GO" id="GO:0006816">
    <property type="term" value="P:calcium ion transport"/>
    <property type="evidence" value="ECO:0007669"/>
    <property type="project" value="TreeGrafter"/>
</dbReference>
<dbReference type="Proteomes" id="UP000050535">
    <property type="component" value="Unassembled WGS sequence"/>
</dbReference>
<evidence type="ECO:0000313" key="8">
    <source>
        <dbReference type="EMBL" id="KPN29172.1"/>
    </source>
</evidence>
<dbReference type="InterPro" id="IPR000601">
    <property type="entry name" value="PKD_dom"/>
</dbReference>